<dbReference type="EMBL" id="VSWC01000040">
    <property type="protein sequence ID" value="KAA1105696.1"/>
    <property type="molecule type" value="Genomic_DNA"/>
</dbReference>
<dbReference type="Proteomes" id="UP000325313">
    <property type="component" value="Unassembled WGS sequence"/>
</dbReference>
<keyword evidence="4" id="KW-1185">Reference proteome</keyword>
<sequence>MPSTIEQKSQRMRRVIQPSQAKAEKGVSPMSSINSIGRVLATIISDILLVSLARFAPGAVHL</sequence>
<dbReference type="EMBL" id="VDEP01000345">
    <property type="protein sequence ID" value="KAA1098836.1"/>
    <property type="molecule type" value="Genomic_DNA"/>
</dbReference>
<organism evidence="2 5">
    <name type="scientific">Puccinia graminis f. sp. tritici</name>
    <dbReference type="NCBI Taxonomy" id="56615"/>
    <lineage>
        <taxon>Eukaryota</taxon>
        <taxon>Fungi</taxon>
        <taxon>Dikarya</taxon>
        <taxon>Basidiomycota</taxon>
        <taxon>Pucciniomycotina</taxon>
        <taxon>Pucciniomycetes</taxon>
        <taxon>Pucciniales</taxon>
        <taxon>Pucciniaceae</taxon>
        <taxon>Puccinia</taxon>
    </lineage>
</organism>
<evidence type="ECO:0000256" key="1">
    <source>
        <dbReference type="SAM" id="MobiDB-lite"/>
    </source>
</evidence>
<proteinExistence type="predicted"/>
<evidence type="ECO:0000313" key="5">
    <source>
        <dbReference type="Proteomes" id="UP000325313"/>
    </source>
</evidence>
<comment type="caution">
    <text evidence="2">The sequence shown here is derived from an EMBL/GenBank/DDBJ whole genome shotgun (WGS) entry which is preliminary data.</text>
</comment>
<name>A0A5B0PCQ1_PUCGR</name>
<protein>
    <submittedName>
        <fullName evidence="2">Uncharacterized protein</fullName>
    </submittedName>
</protein>
<dbReference type="AlphaFoldDB" id="A0A5B0PCQ1"/>
<dbReference type="Proteomes" id="UP000324748">
    <property type="component" value="Unassembled WGS sequence"/>
</dbReference>
<feature type="region of interest" description="Disordered" evidence="1">
    <location>
        <begin position="1"/>
        <end position="30"/>
    </location>
</feature>
<gene>
    <name evidence="3" type="ORF">PGT21_015966</name>
    <name evidence="2" type="ORF">PGTUg99_010728</name>
</gene>
<evidence type="ECO:0000313" key="2">
    <source>
        <dbReference type="EMBL" id="KAA1098836.1"/>
    </source>
</evidence>
<accession>A0A5B0PCQ1</accession>
<evidence type="ECO:0000313" key="3">
    <source>
        <dbReference type="EMBL" id="KAA1105696.1"/>
    </source>
</evidence>
<evidence type="ECO:0000313" key="4">
    <source>
        <dbReference type="Proteomes" id="UP000324748"/>
    </source>
</evidence>
<reference evidence="4 5" key="1">
    <citation type="submission" date="2019-05" db="EMBL/GenBank/DDBJ databases">
        <title>Emergence of the Ug99 lineage of the wheat stem rust pathogen through somatic hybridization.</title>
        <authorList>
            <person name="Li F."/>
            <person name="Upadhyaya N.M."/>
            <person name="Sperschneider J."/>
            <person name="Matny O."/>
            <person name="Nguyen-Phuc H."/>
            <person name="Mago R."/>
            <person name="Raley C."/>
            <person name="Miller M.E."/>
            <person name="Silverstein K.A.T."/>
            <person name="Henningsen E."/>
            <person name="Hirsch C.D."/>
            <person name="Visser B."/>
            <person name="Pretorius Z.A."/>
            <person name="Steffenson B.J."/>
            <person name="Schwessinger B."/>
            <person name="Dodds P.N."/>
            <person name="Figueroa M."/>
        </authorList>
    </citation>
    <scope>NUCLEOTIDE SEQUENCE [LARGE SCALE GENOMIC DNA]</scope>
    <source>
        <strain evidence="3">21-0</strain>
        <strain evidence="2 5">Ug99</strain>
    </source>
</reference>